<evidence type="ECO:0000313" key="2">
    <source>
        <dbReference type="Proteomes" id="UP000304953"/>
    </source>
</evidence>
<comment type="caution">
    <text evidence="1">The sequence shown here is derived from an EMBL/GenBank/DDBJ whole genome shotgun (WGS) entry which is preliminary data.</text>
</comment>
<dbReference type="EC" id="2.4.2.19" evidence="1"/>
<keyword evidence="2" id="KW-1185">Reference proteome</keyword>
<reference evidence="1" key="1">
    <citation type="submission" date="2019-04" db="EMBL/GenBank/DDBJ databases">
        <title>Microbes associate with the intestines of laboratory mice.</title>
        <authorList>
            <person name="Navarre W."/>
            <person name="Wong E."/>
            <person name="Huang K."/>
            <person name="Tropini C."/>
            <person name="Ng K."/>
            <person name="Yu B."/>
        </authorList>
    </citation>
    <scope>NUCLEOTIDE SEQUENCE</scope>
    <source>
        <strain evidence="1">NM01_1-7b</strain>
    </source>
</reference>
<dbReference type="Proteomes" id="UP000304953">
    <property type="component" value="Unassembled WGS sequence"/>
</dbReference>
<gene>
    <name evidence="1" type="primary">nadC</name>
    <name evidence="1" type="ORF">E5329_04085</name>
</gene>
<proteinExistence type="predicted"/>
<evidence type="ECO:0000313" key="1">
    <source>
        <dbReference type="EMBL" id="TGY97561.1"/>
    </source>
</evidence>
<dbReference type="EMBL" id="SRYA01000006">
    <property type="protein sequence ID" value="TGY97561.1"/>
    <property type="molecule type" value="Genomic_DNA"/>
</dbReference>
<organism evidence="1 2">
    <name type="scientific">Petralouisia muris</name>
    <dbReference type="NCBI Taxonomy" id="3032872"/>
    <lineage>
        <taxon>Bacteria</taxon>
        <taxon>Bacillati</taxon>
        <taxon>Bacillota</taxon>
        <taxon>Clostridia</taxon>
        <taxon>Lachnospirales</taxon>
        <taxon>Lachnospiraceae</taxon>
        <taxon>Petralouisia</taxon>
    </lineage>
</organism>
<keyword evidence="1" id="KW-0808">Transferase</keyword>
<keyword evidence="1" id="KW-0328">Glycosyltransferase</keyword>
<protein>
    <submittedName>
        <fullName evidence="1">Carboxylating nicotinate-nucleotide diphosphorylase</fullName>
        <ecNumber evidence="1">2.4.2.19</ecNumber>
    </submittedName>
</protein>
<accession>A0AC61RZJ9</accession>
<name>A0AC61RZJ9_9FIRM</name>
<sequence>MNNSITMTLNEDELILQALREDISSEDVTTNAVMPKAQTGEAQLICKQDGVLAGLPVFQRVFELLDETISVEFQFSDGDKVKKGDLIGTIIGDIRAILSGERTALNYLQRMSGIATYTNSIASLLEGSKVKLLDTRKTTPNMRIFEKYSVKVGGGYNHRYNLSDGVLLKDNHIGAAGGVKEAVLMAKEYAPFVRKIEIECETVAMVQEAVEAGADIIMLDNMTVEEMQKAIALIDHRAEIECSGNVTKENIEHYISLGVDYISSGALTHSAPIMDISLKNLHAV</sequence>